<accession>A0A9Q3D3R0</accession>
<organism evidence="1 2">
    <name type="scientific">Austropuccinia psidii MF-1</name>
    <dbReference type="NCBI Taxonomy" id="1389203"/>
    <lineage>
        <taxon>Eukaryota</taxon>
        <taxon>Fungi</taxon>
        <taxon>Dikarya</taxon>
        <taxon>Basidiomycota</taxon>
        <taxon>Pucciniomycotina</taxon>
        <taxon>Pucciniomycetes</taxon>
        <taxon>Pucciniales</taxon>
        <taxon>Sphaerophragmiaceae</taxon>
        <taxon>Austropuccinia</taxon>
    </lineage>
</organism>
<dbReference type="Proteomes" id="UP000765509">
    <property type="component" value="Unassembled WGS sequence"/>
</dbReference>
<dbReference type="InterPro" id="IPR004242">
    <property type="entry name" value="Transposase_21"/>
</dbReference>
<sequence>MEILHQNQQSQISQGSPKWYIWHLLGWIQLTGTRNINDPPFISIPGALAFSIHVDWFNSHGKSTWLAIIGPIMLICLNLPQSKRFKRENVYVAAIIPVPKGPTDLQLNYLLMPLIKELKKLWQGFHFSPTSTDPSGSFIVVAILTAIADVVAVHNLIELISNSGRNVFNFFSIHKGLIEEIGPQFQYTHARPNHKSTIEKWLWETPKQQQAIFSEYGV</sequence>
<protein>
    <submittedName>
        <fullName evidence="1">Uncharacterized protein</fullName>
    </submittedName>
</protein>
<keyword evidence="2" id="KW-1185">Reference proteome</keyword>
<gene>
    <name evidence="1" type="ORF">O181_033820</name>
</gene>
<name>A0A9Q3D3R0_9BASI</name>
<comment type="caution">
    <text evidence="1">The sequence shown here is derived from an EMBL/GenBank/DDBJ whole genome shotgun (WGS) entry which is preliminary data.</text>
</comment>
<dbReference type="Pfam" id="PF02992">
    <property type="entry name" value="Transposase_21"/>
    <property type="match status" value="1"/>
</dbReference>
<dbReference type="OrthoDB" id="3248986at2759"/>
<evidence type="ECO:0000313" key="1">
    <source>
        <dbReference type="EMBL" id="MBW0494105.1"/>
    </source>
</evidence>
<dbReference type="AlphaFoldDB" id="A0A9Q3D3R0"/>
<reference evidence="1" key="1">
    <citation type="submission" date="2021-03" db="EMBL/GenBank/DDBJ databases">
        <title>Draft genome sequence of rust myrtle Austropuccinia psidii MF-1, a brazilian biotype.</title>
        <authorList>
            <person name="Quecine M.C."/>
            <person name="Pachon D.M.R."/>
            <person name="Bonatelli M.L."/>
            <person name="Correr F.H."/>
            <person name="Franceschini L.M."/>
            <person name="Leite T.F."/>
            <person name="Margarido G.R.A."/>
            <person name="Almeida C.A."/>
            <person name="Ferrarezi J.A."/>
            <person name="Labate C.A."/>
        </authorList>
    </citation>
    <scope>NUCLEOTIDE SEQUENCE</scope>
    <source>
        <strain evidence="1">MF-1</strain>
    </source>
</reference>
<proteinExistence type="predicted"/>
<evidence type="ECO:0000313" key="2">
    <source>
        <dbReference type="Proteomes" id="UP000765509"/>
    </source>
</evidence>
<dbReference type="EMBL" id="AVOT02012407">
    <property type="protein sequence ID" value="MBW0494105.1"/>
    <property type="molecule type" value="Genomic_DNA"/>
</dbReference>